<organism evidence="2">
    <name type="scientific">viral metagenome</name>
    <dbReference type="NCBI Taxonomy" id="1070528"/>
    <lineage>
        <taxon>unclassified sequences</taxon>
        <taxon>metagenomes</taxon>
        <taxon>organismal metagenomes</taxon>
    </lineage>
</organism>
<evidence type="ECO:0000256" key="1">
    <source>
        <dbReference type="SAM" id="MobiDB-lite"/>
    </source>
</evidence>
<sequence length="489" mass="50600">MLFRSALAIGCFFSTALGGIGPQALYNLLNGQTFNPPGYTIVMYQSCMQNQNAGNPCGSFSTFETSNGVYTRQLYGPAPAVSATCSRTFYLTLACGATTSMSGVNENPTCVYSATLTLPQACGIDFTVGNEAASVSGTAVPATPSSTRTITWSPTQTYTGTETISQTQSSTYTGTGTQSQTATASFTYTGSGTQSQTATASFTYTGSGTPSVAVTPTKIYDITLIPSQSVTPSVAATTTPLFMMTAWSTPSPVNVSATSSPRFMMTAYPTNSSGASAGGGGGSLLESIGVAPGSSTATILGGVAVGAIALAGVAYAVYHFRKGGTVGGLVDKIKENKDKIASAIETVVPMTEEQKAKLHAAVNDPTSLMPESVKRVVQNASQYKEQVIASLPVSEAQKAQLTTAINSVQQKVVAKVMQSPVVEVENTPIRIELTDLDTAEPHIAVLHTTTEVPPADSLQQRSPALLLPQSAPLNHVPTSQVSSDDHSVV</sequence>
<evidence type="ECO:0000313" key="2">
    <source>
        <dbReference type="EMBL" id="QHT81088.1"/>
    </source>
</evidence>
<dbReference type="EMBL" id="MN739977">
    <property type="protein sequence ID" value="QHT81088.1"/>
    <property type="molecule type" value="Genomic_DNA"/>
</dbReference>
<protein>
    <submittedName>
        <fullName evidence="2">Uncharacterized protein</fullName>
    </submittedName>
</protein>
<proteinExistence type="predicted"/>
<accession>A0A6C0HKA6</accession>
<name>A0A6C0HKA6_9ZZZZ</name>
<feature type="region of interest" description="Disordered" evidence="1">
    <location>
        <begin position="469"/>
        <end position="489"/>
    </location>
</feature>
<reference evidence="2" key="1">
    <citation type="journal article" date="2020" name="Nature">
        <title>Giant virus diversity and host interactions through global metagenomics.</title>
        <authorList>
            <person name="Schulz F."/>
            <person name="Roux S."/>
            <person name="Paez-Espino D."/>
            <person name="Jungbluth S."/>
            <person name="Walsh D.A."/>
            <person name="Denef V.J."/>
            <person name="McMahon K.D."/>
            <person name="Konstantinidis K.T."/>
            <person name="Eloe-Fadrosh E.A."/>
            <person name="Kyrpides N.C."/>
            <person name="Woyke T."/>
        </authorList>
    </citation>
    <scope>NUCLEOTIDE SEQUENCE</scope>
    <source>
        <strain evidence="2">GVMAG-M-3300023184-135</strain>
    </source>
</reference>
<dbReference type="AlphaFoldDB" id="A0A6C0HKA6"/>